<organism evidence="2 3">
    <name type="scientific">Flavobacterium hankyongi</name>
    <dbReference type="NCBI Taxonomy" id="1176532"/>
    <lineage>
        <taxon>Bacteria</taxon>
        <taxon>Pseudomonadati</taxon>
        <taxon>Bacteroidota</taxon>
        <taxon>Flavobacteriia</taxon>
        <taxon>Flavobacteriales</taxon>
        <taxon>Flavobacteriaceae</taxon>
        <taxon>Flavobacterium</taxon>
    </lineage>
</organism>
<dbReference type="EMBL" id="BAABIP010000008">
    <property type="protein sequence ID" value="GAA4764110.1"/>
    <property type="molecule type" value="Genomic_DNA"/>
</dbReference>
<evidence type="ECO:0000313" key="3">
    <source>
        <dbReference type="Proteomes" id="UP001500141"/>
    </source>
</evidence>
<feature type="transmembrane region" description="Helical" evidence="1">
    <location>
        <begin position="9"/>
        <end position="27"/>
    </location>
</feature>
<gene>
    <name evidence="2" type="ORF">GCM10023230_12030</name>
</gene>
<keyword evidence="1" id="KW-0472">Membrane</keyword>
<keyword evidence="1" id="KW-0812">Transmembrane</keyword>
<evidence type="ECO:0000313" key="2">
    <source>
        <dbReference type="EMBL" id="GAA4764110.1"/>
    </source>
</evidence>
<keyword evidence="3" id="KW-1185">Reference proteome</keyword>
<protein>
    <recommendedName>
        <fullName evidence="4">DUF4369 domain-containing protein</fullName>
    </recommendedName>
</protein>
<proteinExistence type="predicted"/>
<name>A0ABP8ZRK3_9FLAO</name>
<dbReference type="Proteomes" id="UP001500141">
    <property type="component" value="Unassembled WGS sequence"/>
</dbReference>
<sequence>MNEIVKRNNQIIIAILIAIMPIMNLFAQNGNNSNGPHNGTIKKVKSYHIETLIKDSKVYFFILDEKLKPLSNTEITGTASLIFADGKSNKVELTSIDTEAFIVNEINANTYTDIQVTFKIRGKSISTIFSKDRKLERIPKEITKHYHEQSTEHSYK</sequence>
<dbReference type="RefSeq" id="WP_264542859.1">
    <property type="nucleotide sequence ID" value="NZ_BAABIP010000008.1"/>
</dbReference>
<reference evidence="3" key="1">
    <citation type="journal article" date="2019" name="Int. J. Syst. Evol. Microbiol.">
        <title>The Global Catalogue of Microorganisms (GCM) 10K type strain sequencing project: providing services to taxonomists for standard genome sequencing and annotation.</title>
        <authorList>
            <consortium name="The Broad Institute Genomics Platform"/>
            <consortium name="The Broad Institute Genome Sequencing Center for Infectious Disease"/>
            <person name="Wu L."/>
            <person name="Ma J."/>
        </authorList>
    </citation>
    <scope>NUCLEOTIDE SEQUENCE [LARGE SCALE GENOMIC DNA]</scope>
    <source>
        <strain evidence="3">JCM 18198</strain>
    </source>
</reference>
<keyword evidence="1" id="KW-1133">Transmembrane helix</keyword>
<evidence type="ECO:0000256" key="1">
    <source>
        <dbReference type="SAM" id="Phobius"/>
    </source>
</evidence>
<accession>A0ABP8ZRK3</accession>
<comment type="caution">
    <text evidence="2">The sequence shown here is derived from an EMBL/GenBank/DDBJ whole genome shotgun (WGS) entry which is preliminary data.</text>
</comment>
<evidence type="ECO:0008006" key="4">
    <source>
        <dbReference type="Google" id="ProtNLM"/>
    </source>
</evidence>